<evidence type="ECO:0000313" key="1">
    <source>
        <dbReference type="EMBL" id="QSQ27994.1"/>
    </source>
</evidence>
<name>A0ABX7PBX0_9BACT</name>
<evidence type="ECO:0000313" key="2">
    <source>
        <dbReference type="Proteomes" id="UP000662747"/>
    </source>
</evidence>
<reference evidence="1 2" key="1">
    <citation type="submission" date="2021-02" db="EMBL/GenBank/DDBJ databases">
        <title>De Novo genome assembly of isolated myxobacteria.</title>
        <authorList>
            <person name="Stevens D.C."/>
        </authorList>
    </citation>
    <scope>NUCLEOTIDE SEQUENCE [LARGE SCALE GENOMIC DNA]</scope>
    <source>
        <strain evidence="2">SCPEA02</strain>
    </source>
</reference>
<gene>
    <name evidence="1" type="ORF">JY651_05560</name>
</gene>
<protein>
    <recommendedName>
        <fullName evidence="3">Lipoprotein</fullName>
    </recommendedName>
</protein>
<organism evidence="1 2">
    <name type="scientific">Pyxidicoccus parkwayensis</name>
    <dbReference type="NCBI Taxonomy" id="2813578"/>
    <lineage>
        <taxon>Bacteria</taxon>
        <taxon>Pseudomonadati</taxon>
        <taxon>Myxococcota</taxon>
        <taxon>Myxococcia</taxon>
        <taxon>Myxococcales</taxon>
        <taxon>Cystobacterineae</taxon>
        <taxon>Myxococcaceae</taxon>
        <taxon>Pyxidicoccus</taxon>
    </lineage>
</organism>
<dbReference type="Proteomes" id="UP000662747">
    <property type="component" value="Chromosome"/>
</dbReference>
<sequence length="127" mass="13844">MRRRIIAAAVACDYAALAKLADENGKGLRYSFGDGEGPAAYWRRVEQQGEPVLARMVQVLNLPYAKQGEAYYWPAVHVTNADKDWQAVVGVYPEKQIQAMKQGGTGYLGLRVGISAKGDWQLAAAGD</sequence>
<proteinExistence type="predicted"/>
<dbReference type="EMBL" id="CP071090">
    <property type="protein sequence ID" value="QSQ27994.1"/>
    <property type="molecule type" value="Genomic_DNA"/>
</dbReference>
<accession>A0ABX7PBX0</accession>
<evidence type="ECO:0008006" key="3">
    <source>
        <dbReference type="Google" id="ProtNLM"/>
    </source>
</evidence>
<keyword evidence="2" id="KW-1185">Reference proteome</keyword>